<dbReference type="OrthoDB" id="7391183at2"/>
<organism evidence="1 2">
    <name type="scientific">Lichenibacterium minor</name>
    <dbReference type="NCBI Taxonomy" id="2316528"/>
    <lineage>
        <taxon>Bacteria</taxon>
        <taxon>Pseudomonadati</taxon>
        <taxon>Pseudomonadota</taxon>
        <taxon>Alphaproteobacteria</taxon>
        <taxon>Hyphomicrobiales</taxon>
        <taxon>Lichenihabitantaceae</taxon>
        <taxon>Lichenibacterium</taxon>
    </lineage>
</organism>
<reference evidence="1 2" key="1">
    <citation type="submission" date="2018-12" db="EMBL/GenBank/DDBJ databases">
        <authorList>
            <person name="Grouzdev D.S."/>
            <person name="Krutkina M.S."/>
        </authorList>
    </citation>
    <scope>NUCLEOTIDE SEQUENCE [LARGE SCALE GENOMIC DNA]</scope>
    <source>
        <strain evidence="1 2">RmlP026</strain>
    </source>
</reference>
<sequence>MPLSDVEHVRAILVASAGLRRTMSYSELLEALGHRFSRPRMRAVCGTLDAIDEAARAAGEPELAVLVVRKADALPGQGWWVGGRPRRAGYEGPWSGPDAVAFVARLQAVAFDRWGGRADP</sequence>
<keyword evidence="1" id="KW-0418">Kinase</keyword>
<protein>
    <submittedName>
        <fullName evidence="1">Ribose-phosphate pyrophosphokinase</fullName>
    </submittedName>
</protein>
<name>A0A4Q2UAW9_9HYPH</name>
<keyword evidence="1" id="KW-0808">Transferase</keyword>
<proteinExistence type="predicted"/>
<keyword evidence="2" id="KW-1185">Reference proteome</keyword>
<reference evidence="1 2" key="2">
    <citation type="submission" date="2019-02" db="EMBL/GenBank/DDBJ databases">
        <title>'Lichenibacterium ramalinii' gen. nov. sp. nov., 'Lichenibacterium minor' gen. nov. sp. nov.</title>
        <authorList>
            <person name="Pankratov T."/>
        </authorList>
    </citation>
    <scope>NUCLEOTIDE SEQUENCE [LARGE SCALE GENOMIC DNA]</scope>
    <source>
        <strain evidence="1 2">RmlP026</strain>
    </source>
</reference>
<accession>A0A4Q2UAW9</accession>
<gene>
    <name evidence="1" type="ORF">D3273_08115</name>
</gene>
<evidence type="ECO:0000313" key="1">
    <source>
        <dbReference type="EMBL" id="RYC32351.1"/>
    </source>
</evidence>
<dbReference type="AlphaFoldDB" id="A0A4Q2UAW9"/>
<dbReference type="Proteomes" id="UP000290759">
    <property type="component" value="Unassembled WGS sequence"/>
</dbReference>
<comment type="caution">
    <text evidence="1">The sequence shown here is derived from an EMBL/GenBank/DDBJ whole genome shotgun (WGS) entry which is preliminary data.</text>
</comment>
<dbReference type="GO" id="GO:0016301">
    <property type="term" value="F:kinase activity"/>
    <property type="evidence" value="ECO:0007669"/>
    <property type="project" value="UniProtKB-KW"/>
</dbReference>
<evidence type="ECO:0000313" key="2">
    <source>
        <dbReference type="Proteomes" id="UP000290759"/>
    </source>
</evidence>
<dbReference type="EMBL" id="QYBB01000007">
    <property type="protein sequence ID" value="RYC32351.1"/>
    <property type="molecule type" value="Genomic_DNA"/>
</dbReference>